<dbReference type="PANTHER" id="PTHR24305">
    <property type="entry name" value="CYTOCHROME P450"/>
    <property type="match status" value="1"/>
</dbReference>
<dbReference type="GeneID" id="54579445"/>
<evidence type="ECO:0000256" key="5">
    <source>
        <dbReference type="ARBA" id="ARBA00023004"/>
    </source>
</evidence>
<keyword evidence="3 7" id="KW-0479">Metal-binding</keyword>
<keyword evidence="6 8" id="KW-0503">Monooxygenase</keyword>
<dbReference type="PRINTS" id="PR00385">
    <property type="entry name" value="P450"/>
</dbReference>
<evidence type="ECO:0000256" key="4">
    <source>
        <dbReference type="ARBA" id="ARBA00023002"/>
    </source>
</evidence>
<dbReference type="CDD" id="cd11062">
    <property type="entry name" value="CYP58-like"/>
    <property type="match status" value="1"/>
</dbReference>
<dbReference type="Pfam" id="PF00067">
    <property type="entry name" value="p450"/>
    <property type="match status" value="1"/>
</dbReference>
<gene>
    <name evidence="10" type="ORF">BU26DRAFT_492466</name>
</gene>
<evidence type="ECO:0000256" key="7">
    <source>
        <dbReference type="PIRSR" id="PIRSR602401-1"/>
    </source>
</evidence>
<dbReference type="OrthoDB" id="3945418at2759"/>
<dbReference type="InterPro" id="IPR017972">
    <property type="entry name" value="Cyt_P450_CS"/>
</dbReference>
<keyword evidence="5 7" id="KW-0408">Iron</keyword>
<dbReference type="GO" id="GO:0004497">
    <property type="term" value="F:monooxygenase activity"/>
    <property type="evidence" value="ECO:0007669"/>
    <property type="project" value="UniProtKB-KW"/>
</dbReference>
<evidence type="ECO:0000313" key="10">
    <source>
        <dbReference type="EMBL" id="KAF2243720.1"/>
    </source>
</evidence>
<dbReference type="SUPFAM" id="SSF48264">
    <property type="entry name" value="Cytochrome P450"/>
    <property type="match status" value="1"/>
</dbReference>
<accession>A0A6A6I2C0</accession>
<comment type="similarity">
    <text evidence="2 8">Belongs to the cytochrome P450 family.</text>
</comment>
<dbReference type="GO" id="GO:0005506">
    <property type="term" value="F:iron ion binding"/>
    <property type="evidence" value="ECO:0007669"/>
    <property type="project" value="InterPro"/>
</dbReference>
<dbReference type="EMBL" id="ML987204">
    <property type="protein sequence ID" value="KAF2243720.1"/>
    <property type="molecule type" value="Genomic_DNA"/>
</dbReference>
<dbReference type="InterPro" id="IPR002401">
    <property type="entry name" value="Cyt_P450_E_grp-I"/>
</dbReference>
<evidence type="ECO:0000256" key="2">
    <source>
        <dbReference type="ARBA" id="ARBA00010617"/>
    </source>
</evidence>
<evidence type="ECO:0000256" key="8">
    <source>
        <dbReference type="RuleBase" id="RU000461"/>
    </source>
</evidence>
<reference evidence="10" key="1">
    <citation type="journal article" date="2020" name="Stud. Mycol.">
        <title>101 Dothideomycetes genomes: a test case for predicting lifestyles and emergence of pathogens.</title>
        <authorList>
            <person name="Haridas S."/>
            <person name="Albert R."/>
            <person name="Binder M."/>
            <person name="Bloem J."/>
            <person name="Labutti K."/>
            <person name="Salamov A."/>
            <person name="Andreopoulos B."/>
            <person name="Baker S."/>
            <person name="Barry K."/>
            <person name="Bills G."/>
            <person name="Bluhm B."/>
            <person name="Cannon C."/>
            <person name="Castanera R."/>
            <person name="Culley D."/>
            <person name="Daum C."/>
            <person name="Ezra D."/>
            <person name="Gonzalez J."/>
            <person name="Henrissat B."/>
            <person name="Kuo A."/>
            <person name="Liang C."/>
            <person name="Lipzen A."/>
            <person name="Lutzoni F."/>
            <person name="Magnuson J."/>
            <person name="Mondo S."/>
            <person name="Nolan M."/>
            <person name="Ohm R."/>
            <person name="Pangilinan J."/>
            <person name="Park H.-J."/>
            <person name="Ramirez L."/>
            <person name="Alfaro M."/>
            <person name="Sun H."/>
            <person name="Tritt A."/>
            <person name="Yoshinaga Y."/>
            <person name="Zwiers L.-H."/>
            <person name="Turgeon B."/>
            <person name="Goodwin S."/>
            <person name="Spatafora J."/>
            <person name="Crous P."/>
            <person name="Grigoriev I."/>
        </authorList>
    </citation>
    <scope>NUCLEOTIDE SEQUENCE</scope>
    <source>
        <strain evidence="10">CBS 122368</strain>
    </source>
</reference>
<dbReference type="PROSITE" id="PS00086">
    <property type="entry name" value="CYTOCHROME_P450"/>
    <property type="match status" value="1"/>
</dbReference>
<dbReference type="GO" id="GO:0016705">
    <property type="term" value="F:oxidoreductase activity, acting on paired donors, with incorporation or reduction of molecular oxygen"/>
    <property type="evidence" value="ECO:0007669"/>
    <property type="project" value="InterPro"/>
</dbReference>
<evidence type="ECO:0000256" key="6">
    <source>
        <dbReference type="ARBA" id="ARBA00023033"/>
    </source>
</evidence>
<comment type="cofactor">
    <cofactor evidence="1 7">
        <name>heme</name>
        <dbReference type="ChEBI" id="CHEBI:30413"/>
    </cofactor>
</comment>
<organism evidence="10 11">
    <name type="scientific">Trematosphaeria pertusa</name>
    <dbReference type="NCBI Taxonomy" id="390896"/>
    <lineage>
        <taxon>Eukaryota</taxon>
        <taxon>Fungi</taxon>
        <taxon>Dikarya</taxon>
        <taxon>Ascomycota</taxon>
        <taxon>Pezizomycotina</taxon>
        <taxon>Dothideomycetes</taxon>
        <taxon>Pleosporomycetidae</taxon>
        <taxon>Pleosporales</taxon>
        <taxon>Massarineae</taxon>
        <taxon>Trematosphaeriaceae</taxon>
        <taxon>Trematosphaeria</taxon>
    </lineage>
</organism>
<dbReference type="GO" id="GO:0020037">
    <property type="term" value="F:heme binding"/>
    <property type="evidence" value="ECO:0007669"/>
    <property type="project" value="InterPro"/>
</dbReference>
<protein>
    <submittedName>
        <fullName evidence="10">Cytochrome P450</fullName>
    </submittedName>
</protein>
<keyword evidence="7 8" id="KW-0349">Heme</keyword>
<dbReference type="InterPro" id="IPR036396">
    <property type="entry name" value="Cyt_P450_sf"/>
</dbReference>
<dbReference type="PRINTS" id="PR00463">
    <property type="entry name" value="EP450I"/>
</dbReference>
<dbReference type="PANTHER" id="PTHR24305:SF157">
    <property type="entry name" value="N-ACETYLTRYPTOPHAN 6-HYDROXYLASE IVOC-RELATED"/>
    <property type="match status" value="1"/>
</dbReference>
<keyword evidence="9" id="KW-0472">Membrane</keyword>
<feature type="binding site" description="axial binding residue" evidence="7">
    <location>
        <position position="447"/>
    </location>
    <ligand>
        <name>heme</name>
        <dbReference type="ChEBI" id="CHEBI:30413"/>
    </ligand>
    <ligandPart>
        <name>Fe</name>
        <dbReference type="ChEBI" id="CHEBI:18248"/>
    </ligandPart>
</feature>
<proteinExistence type="inferred from homology"/>
<dbReference type="Gene3D" id="1.10.630.10">
    <property type="entry name" value="Cytochrome P450"/>
    <property type="match status" value="1"/>
</dbReference>
<dbReference type="InterPro" id="IPR001128">
    <property type="entry name" value="Cyt_P450"/>
</dbReference>
<evidence type="ECO:0000256" key="1">
    <source>
        <dbReference type="ARBA" id="ARBA00001971"/>
    </source>
</evidence>
<dbReference type="InterPro" id="IPR050121">
    <property type="entry name" value="Cytochrome_P450_monoxygenase"/>
</dbReference>
<dbReference type="AlphaFoldDB" id="A0A6A6I2C0"/>
<dbReference type="RefSeq" id="XP_033678724.1">
    <property type="nucleotide sequence ID" value="XM_033826115.1"/>
</dbReference>
<evidence type="ECO:0000256" key="3">
    <source>
        <dbReference type="ARBA" id="ARBA00022723"/>
    </source>
</evidence>
<keyword evidence="9" id="KW-1133">Transmembrane helix</keyword>
<keyword evidence="9" id="KW-0812">Transmembrane</keyword>
<sequence length="504" mass="56708">MPLFSLQGLGYAITVFVAYILVKTIYRLYLHPLSHFPGPKLAAATTLHNAYYDIRGAGLIKKLPEMHKIYGPIIRIQPNELHVADLEGYNQIFRVGTPFTRIWHDNPFLTGSLQSKETLPETKKRREFLSPFFSKAAISRVEPYLHRQKLSGFLSTLEKANGTVVDFYLAFRCLTADLVMDYCFQQDLDALAAPGFQDKTVEAFIQGFDMALVGTFFPNFFGFVNKIIMALPEGVRERYFAPVHGFQMMQKVRSVLLPFPSAFSSSNSKIPTMFDLMLNPDAEKGQVTPPKSDMVAEGCLMIAAGTDTTANALGIILFHVTQNPQIEARLVEELKTAMPGRDVMVESARLEGEGFEYMRAVVKEALRLSYGVPGRIIRKTPKEGARFGDTFVPGGTSITSGIYLQNTDPATFPSPFTFDPTRWLCSPETYKQRDRQMLSFSRGSRSCIGINLAYATLHLTVAHLFRRFEVKTTGYTTEADMEWKDRFVPQANGRIKGFVKVRED</sequence>
<keyword evidence="11" id="KW-1185">Reference proteome</keyword>
<evidence type="ECO:0000313" key="11">
    <source>
        <dbReference type="Proteomes" id="UP000800094"/>
    </source>
</evidence>
<dbReference type="Proteomes" id="UP000800094">
    <property type="component" value="Unassembled WGS sequence"/>
</dbReference>
<keyword evidence="4 8" id="KW-0560">Oxidoreductase</keyword>
<feature type="transmembrane region" description="Helical" evidence="9">
    <location>
        <begin position="6"/>
        <end position="26"/>
    </location>
</feature>
<name>A0A6A6I2C0_9PLEO</name>
<evidence type="ECO:0000256" key="9">
    <source>
        <dbReference type="SAM" id="Phobius"/>
    </source>
</evidence>